<feature type="non-terminal residue" evidence="1">
    <location>
        <position position="47"/>
    </location>
</feature>
<protein>
    <submittedName>
        <fullName evidence="1">Uncharacterized protein</fullName>
    </submittedName>
</protein>
<evidence type="ECO:0000313" key="2">
    <source>
        <dbReference type="Proteomes" id="UP000580051"/>
    </source>
</evidence>
<comment type="caution">
    <text evidence="1">The sequence shown here is derived from an EMBL/GenBank/DDBJ whole genome shotgun (WGS) entry which is preliminary data.</text>
</comment>
<sequence length="47" mass="5192">MLSWFTGDETMMGNYFVESVQQKEGAESEGSSKEVVGYREVVVGPCL</sequence>
<dbReference type="AlphaFoldDB" id="A0A6V8NSE8"/>
<organism evidence="1 2">
    <name type="scientific">Candidatus Hakubella thermalkaliphila</name>
    <dbReference type="NCBI Taxonomy" id="2754717"/>
    <lineage>
        <taxon>Bacteria</taxon>
        <taxon>Bacillati</taxon>
        <taxon>Actinomycetota</taxon>
        <taxon>Actinomycetota incertae sedis</taxon>
        <taxon>Candidatus Hakubellales</taxon>
        <taxon>Candidatus Hakubellaceae</taxon>
        <taxon>Candidatus Hakubella</taxon>
    </lineage>
</organism>
<gene>
    <name evidence="1" type="ORF">HKBW3S06_00592</name>
</gene>
<evidence type="ECO:0000313" key="1">
    <source>
        <dbReference type="EMBL" id="GFP21366.1"/>
    </source>
</evidence>
<accession>A0A6V8NSE8</accession>
<reference evidence="1 2" key="1">
    <citation type="journal article" date="2020" name="Front. Microbiol.">
        <title>Single-cell genomics of novel Actinobacteria with the Wood-Ljungdahl pathway discovered in a serpentinizing system.</title>
        <authorList>
            <person name="Merino N."/>
            <person name="Kawai M."/>
            <person name="Boyd E.S."/>
            <person name="Colman D.R."/>
            <person name="McGlynn S.E."/>
            <person name="Nealson K.H."/>
            <person name="Kurokawa K."/>
            <person name="Hongoh Y."/>
        </authorList>
    </citation>
    <scope>NUCLEOTIDE SEQUENCE [LARGE SCALE GENOMIC DNA]</scope>
    <source>
        <strain evidence="1 2">S06</strain>
    </source>
</reference>
<proteinExistence type="predicted"/>
<dbReference type="Proteomes" id="UP000580051">
    <property type="component" value="Unassembled WGS sequence"/>
</dbReference>
<name>A0A6V8NSE8_9ACTN</name>
<dbReference type="EMBL" id="BLRV01000040">
    <property type="protein sequence ID" value="GFP21366.1"/>
    <property type="molecule type" value="Genomic_DNA"/>
</dbReference>